<feature type="compositionally biased region" description="Basic and acidic residues" evidence="1">
    <location>
        <begin position="291"/>
        <end position="300"/>
    </location>
</feature>
<evidence type="ECO:0000313" key="2">
    <source>
        <dbReference type="EMBL" id="KAK7022250.1"/>
    </source>
</evidence>
<accession>A0AAW0B891</accession>
<organism evidence="2 3">
    <name type="scientific">Favolaschia claudopus</name>
    <dbReference type="NCBI Taxonomy" id="2862362"/>
    <lineage>
        <taxon>Eukaryota</taxon>
        <taxon>Fungi</taxon>
        <taxon>Dikarya</taxon>
        <taxon>Basidiomycota</taxon>
        <taxon>Agaricomycotina</taxon>
        <taxon>Agaricomycetes</taxon>
        <taxon>Agaricomycetidae</taxon>
        <taxon>Agaricales</taxon>
        <taxon>Marasmiineae</taxon>
        <taxon>Mycenaceae</taxon>
        <taxon>Favolaschia</taxon>
    </lineage>
</organism>
<reference evidence="2 3" key="1">
    <citation type="journal article" date="2024" name="J Genomics">
        <title>Draft genome sequencing and assembly of Favolaschia claudopus CIRM-BRFM 2984 isolated from oak limbs.</title>
        <authorList>
            <person name="Navarro D."/>
            <person name="Drula E."/>
            <person name="Chaduli D."/>
            <person name="Cazenave R."/>
            <person name="Ahrendt S."/>
            <person name="Wang J."/>
            <person name="Lipzen A."/>
            <person name="Daum C."/>
            <person name="Barry K."/>
            <person name="Grigoriev I.V."/>
            <person name="Favel A."/>
            <person name="Rosso M.N."/>
            <person name="Martin F."/>
        </authorList>
    </citation>
    <scope>NUCLEOTIDE SEQUENCE [LARGE SCALE GENOMIC DNA]</scope>
    <source>
        <strain evidence="2 3">CIRM-BRFM 2984</strain>
    </source>
</reference>
<dbReference type="Proteomes" id="UP001362999">
    <property type="component" value="Unassembled WGS sequence"/>
</dbReference>
<feature type="compositionally biased region" description="Basic residues" evidence="1">
    <location>
        <begin position="1"/>
        <end position="16"/>
    </location>
</feature>
<evidence type="ECO:0000313" key="3">
    <source>
        <dbReference type="Proteomes" id="UP001362999"/>
    </source>
</evidence>
<dbReference type="AlphaFoldDB" id="A0AAW0B891"/>
<feature type="compositionally biased region" description="Low complexity" evidence="1">
    <location>
        <begin position="32"/>
        <end position="43"/>
    </location>
</feature>
<feature type="compositionally biased region" description="Low complexity" evidence="1">
    <location>
        <begin position="275"/>
        <end position="287"/>
    </location>
</feature>
<proteinExistence type="predicted"/>
<feature type="region of interest" description="Disordered" evidence="1">
    <location>
        <begin position="1"/>
        <end position="43"/>
    </location>
</feature>
<feature type="region of interest" description="Disordered" evidence="1">
    <location>
        <begin position="233"/>
        <end position="300"/>
    </location>
</feature>
<feature type="compositionally biased region" description="Polar residues" evidence="1">
    <location>
        <begin position="233"/>
        <end position="256"/>
    </location>
</feature>
<protein>
    <submittedName>
        <fullName evidence="2">Uncharacterized protein</fullName>
    </submittedName>
</protein>
<gene>
    <name evidence="2" type="ORF">R3P38DRAFT_1113288</name>
</gene>
<comment type="caution">
    <text evidence="2">The sequence shown here is derived from an EMBL/GenBank/DDBJ whole genome shotgun (WGS) entry which is preliminary data.</text>
</comment>
<evidence type="ECO:0000256" key="1">
    <source>
        <dbReference type="SAM" id="MobiDB-lite"/>
    </source>
</evidence>
<dbReference type="EMBL" id="JAWWNJ010000037">
    <property type="protein sequence ID" value="KAK7022250.1"/>
    <property type="molecule type" value="Genomic_DNA"/>
</dbReference>
<keyword evidence="3" id="KW-1185">Reference proteome</keyword>
<sequence>MYSKGKKQYKRRTRQRSRSESPSGPFPEATIPSSTPAPSSPARLSSLPARLICAQYHQRQLLLRYHHRIHRQHQAFPFLPLRFRLEVFTHFRNLIPRQSSSFPFPHLKFPLIGPHRQFLVYQAPLHILEILCPMKHNSRILPRGCLATGFILRPQLRRLNPAQSTHLHLGTRRLNHTAHRHPPFICPQAPLLQILTLLLHRRPPVLRASFTSTIILMGSLAVTTKMMMTAGTFHTTPSIHPSNPSRGTRMSVNGVQTPRPRRPRRRGSLSTAALPSSSKQSPPVNSSHRSVQCEDVDRDR</sequence>
<name>A0AAW0B891_9AGAR</name>